<dbReference type="Pfam" id="PF07734">
    <property type="entry name" value="FBA_1"/>
    <property type="match status" value="1"/>
</dbReference>
<protein>
    <submittedName>
        <fullName evidence="3">F-box protein At3g20030</fullName>
    </submittedName>
</protein>
<gene>
    <name evidence="3" type="primary">LOC108808650</name>
</gene>
<feature type="domain" description="F-box" evidence="1">
    <location>
        <begin position="7"/>
        <end position="47"/>
    </location>
</feature>
<dbReference type="SMART" id="SM00256">
    <property type="entry name" value="FBOX"/>
    <property type="match status" value="1"/>
</dbReference>
<dbReference type="Proteomes" id="UP000504610">
    <property type="component" value="Chromosome 6"/>
</dbReference>
<proteinExistence type="predicted"/>
<dbReference type="PANTHER" id="PTHR31672:SF13">
    <property type="entry name" value="F-BOX PROTEIN CPR30-LIKE"/>
    <property type="match status" value="1"/>
</dbReference>
<sequence length="182" mass="21293">MATISDLSCDLVEEILSRVPITCLGAVRSTCKRWNTLSKSRLLCKAESKQQFVRFMTKNSKLCSLRFNLHKEGFSVKEISDSFGISKVLVCDGLLLCVTVTRDEKDEIIQQRLMVWNPYLGQTRWIQPARTAYHCESDIYALGYDNNRCNHKILRHSKKECEIYDFKSDSWRIYFFHHDLLL</sequence>
<dbReference type="NCBIfam" id="TIGR01640">
    <property type="entry name" value="F_box_assoc_1"/>
    <property type="match status" value="1"/>
</dbReference>
<dbReference type="AlphaFoldDB" id="A0A6J0JKT7"/>
<dbReference type="KEGG" id="rsz:108808650"/>
<dbReference type="InterPro" id="IPR050796">
    <property type="entry name" value="SCF_F-box_component"/>
</dbReference>
<dbReference type="PANTHER" id="PTHR31672">
    <property type="entry name" value="BNACNNG10540D PROTEIN"/>
    <property type="match status" value="1"/>
</dbReference>
<dbReference type="InterPro" id="IPR001810">
    <property type="entry name" value="F-box_dom"/>
</dbReference>
<dbReference type="OrthoDB" id="1091693at2759"/>
<keyword evidence="2" id="KW-1185">Reference proteome</keyword>
<evidence type="ECO:0000259" key="1">
    <source>
        <dbReference type="SMART" id="SM00256"/>
    </source>
</evidence>
<name>A0A6J0JKT7_RAPSA</name>
<evidence type="ECO:0000313" key="2">
    <source>
        <dbReference type="Proteomes" id="UP000504610"/>
    </source>
</evidence>
<reference evidence="3" key="2">
    <citation type="submission" date="2025-08" db="UniProtKB">
        <authorList>
            <consortium name="RefSeq"/>
        </authorList>
    </citation>
    <scope>IDENTIFICATION</scope>
    <source>
        <tissue evidence="3">Leaf</tissue>
    </source>
</reference>
<dbReference type="InterPro" id="IPR006527">
    <property type="entry name" value="F-box-assoc_dom_typ1"/>
</dbReference>
<evidence type="ECO:0000313" key="3">
    <source>
        <dbReference type="RefSeq" id="XP_018436265.1"/>
    </source>
</evidence>
<dbReference type="InterPro" id="IPR017451">
    <property type="entry name" value="F-box-assoc_interact_dom"/>
</dbReference>
<dbReference type="InterPro" id="IPR036047">
    <property type="entry name" value="F-box-like_dom_sf"/>
</dbReference>
<dbReference type="SUPFAM" id="SSF81383">
    <property type="entry name" value="F-box domain"/>
    <property type="match status" value="1"/>
</dbReference>
<organism evidence="2 3">
    <name type="scientific">Raphanus sativus</name>
    <name type="common">Radish</name>
    <name type="synonym">Raphanus raphanistrum var. sativus</name>
    <dbReference type="NCBI Taxonomy" id="3726"/>
    <lineage>
        <taxon>Eukaryota</taxon>
        <taxon>Viridiplantae</taxon>
        <taxon>Streptophyta</taxon>
        <taxon>Embryophyta</taxon>
        <taxon>Tracheophyta</taxon>
        <taxon>Spermatophyta</taxon>
        <taxon>Magnoliopsida</taxon>
        <taxon>eudicotyledons</taxon>
        <taxon>Gunneridae</taxon>
        <taxon>Pentapetalae</taxon>
        <taxon>rosids</taxon>
        <taxon>malvids</taxon>
        <taxon>Brassicales</taxon>
        <taxon>Brassicaceae</taxon>
        <taxon>Brassiceae</taxon>
        <taxon>Raphanus</taxon>
    </lineage>
</organism>
<dbReference type="RefSeq" id="XP_018436265.1">
    <property type="nucleotide sequence ID" value="XM_018580763.1"/>
</dbReference>
<reference evidence="2" key="1">
    <citation type="journal article" date="2019" name="Database">
        <title>The radish genome database (RadishGD): an integrated information resource for radish genomics.</title>
        <authorList>
            <person name="Yu H.J."/>
            <person name="Baek S."/>
            <person name="Lee Y.J."/>
            <person name="Cho A."/>
            <person name="Mun J.H."/>
        </authorList>
    </citation>
    <scope>NUCLEOTIDE SEQUENCE [LARGE SCALE GENOMIC DNA]</scope>
    <source>
        <strain evidence="2">cv. WK10039</strain>
    </source>
</reference>
<dbReference type="GeneID" id="108808650"/>
<dbReference type="Gene3D" id="1.20.1280.50">
    <property type="match status" value="1"/>
</dbReference>
<accession>A0A6J0JKT7</accession>
<dbReference type="Pfam" id="PF00646">
    <property type="entry name" value="F-box"/>
    <property type="match status" value="1"/>
</dbReference>